<dbReference type="Pfam" id="PF04647">
    <property type="entry name" value="AgrB"/>
    <property type="match status" value="1"/>
</dbReference>
<dbReference type="Proteomes" id="UP000001661">
    <property type="component" value="Chromosome"/>
</dbReference>
<dbReference type="STRING" id="574087.Acear_1930"/>
<dbReference type="InterPro" id="IPR006741">
    <property type="entry name" value="AgrB"/>
</dbReference>
<evidence type="ECO:0000256" key="3">
    <source>
        <dbReference type="ARBA" id="ARBA00022670"/>
    </source>
</evidence>
<gene>
    <name evidence="9" type="ordered locus">Acear_1930</name>
</gene>
<sequence>MSYKQAIQTLSSYIAEELNLPDKKQDRIRFGLELLVSTLMSLSTSLILAKLLGIFNSVLFILFASAVLKSVSGGIHLKTPWECALFGALFFNILGLTAVVMKTSIYNNWVLFLIISSLYIFISLLLWSPADVEEKPIKGDKKRKTLKMISVILSSILLVLVAVSFFVYEEQFALFNISVILGLLFQSSTISPAAYKLLEFYYQVRKL</sequence>
<feature type="transmembrane region" description="Helical" evidence="8">
    <location>
        <begin position="174"/>
        <end position="198"/>
    </location>
</feature>
<evidence type="ECO:0000256" key="8">
    <source>
        <dbReference type="SAM" id="Phobius"/>
    </source>
</evidence>
<keyword evidence="5" id="KW-0378">Hydrolase</keyword>
<keyword evidence="1" id="KW-1003">Cell membrane</keyword>
<feature type="transmembrane region" description="Helical" evidence="8">
    <location>
        <begin position="83"/>
        <end position="103"/>
    </location>
</feature>
<dbReference type="GO" id="GO:0016020">
    <property type="term" value="C:membrane"/>
    <property type="evidence" value="ECO:0007669"/>
    <property type="project" value="InterPro"/>
</dbReference>
<keyword evidence="2" id="KW-0673">Quorum sensing</keyword>
<keyword evidence="4 8" id="KW-0812">Transmembrane</keyword>
<organism evidence="9 10">
    <name type="scientific">Acetohalobium arabaticum (strain ATCC 49924 / DSM 5501 / Z-7288)</name>
    <dbReference type="NCBI Taxonomy" id="574087"/>
    <lineage>
        <taxon>Bacteria</taxon>
        <taxon>Bacillati</taxon>
        <taxon>Bacillota</taxon>
        <taxon>Clostridia</taxon>
        <taxon>Halanaerobiales</taxon>
        <taxon>Halobacteroidaceae</taxon>
        <taxon>Acetohalobium</taxon>
    </lineage>
</organism>
<evidence type="ECO:0000256" key="2">
    <source>
        <dbReference type="ARBA" id="ARBA00022654"/>
    </source>
</evidence>
<evidence type="ECO:0000256" key="4">
    <source>
        <dbReference type="ARBA" id="ARBA00022692"/>
    </source>
</evidence>
<proteinExistence type="predicted"/>
<dbReference type="SMART" id="SM00793">
    <property type="entry name" value="AgrB"/>
    <property type="match status" value="1"/>
</dbReference>
<feature type="transmembrane region" description="Helical" evidence="8">
    <location>
        <begin position="54"/>
        <end position="71"/>
    </location>
</feature>
<protein>
    <submittedName>
        <fullName evidence="9">Accessory gene regulator B</fullName>
    </submittedName>
</protein>
<dbReference type="EMBL" id="CP002105">
    <property type="protein sequence ID" value="ADL13431.1"/>
    <property type="molecule type" value="Genomic_DNA"/>
</dbReference>
<name>D9QSG8_ACEAZ</name>
<evidence type="ECO:0000313" key="10">
    <source>
        <dbReference type="Proteomes" id="UP000001661"/>
    </source>
</evidence>
<dbReference type="GO" id="GO:0006508">
    <property type="term" value="P:proteolysis"/>
    <property type="evidence" value="ECO:0007669"/>
    <property type="project" value="UniProtKB-KW"/>
</dbReference>
<dbReference type="AlphaFoldDB" id="D9QSG8"/>
<dbReference type="KEGG" id="aar:Acear_1930"/>
<feature type="transmembrane region" description="Helical" evidence="8">
    <location>
        <begin position="109"/>
        <end position="127"/>
    </location>
</feature>
<dbReference type="eggNOG" id="COG4512">
    <property type="taxonomic scope" value="Bacteria"/>
</dbReference>
<dbReference type="RefSeq" id="WP_013278876.1">
    <property type="nucleotide sequence ID" value="NC_014378.1"/>
</dbReference>
<evidence type="ECO:0000256" key="5">
    <source>
        <dbReference type="ARBA" id="ARBA00022801"/>
    </source>
</evidence>
<evidence type="ECO:0000256" key="7">
    <source>
        <dbReference type="ARBA" id="ARBA00023136"/>
    </source>
</evidence>
<keyword evidence="7 8" id="KW-0472">Membrane</keyword>
<keyword evidence="6 8" id="KW-1133">Transmembrane helix</keyword>
<dbReference type="GO" id="GO:0009372">
    <property type="term" value="P:quorum sensing"/>
    <property type="evidence" value="ECO:0007669"/>
    <property type="project" value="UniProtKB-KW"/>
</dbReference>
<keyword evidence="10" id="KW-1185">Reference proteome</keyword>
<dbReference type="HOGENOM" id="CLU_098969_0_1_9"/>
<accession>D9QSG8</accession>
<evidence type="ECO:0000256" key="6">
    <source>
        <dbReference type="ARBA" id="ARBA00022989"/>
    </source>
</evidence>
<keyword evidence="3" id="KW-0645">Protease</keyword>
<evidence type="ECO:0000313" key="9">
    <source>
        <dbReference type="EMBL" id="ADL13431.1"/>
    </source>
</evidence>
<feature type="transmembrane region" description="Helical" evidence="8">
    <location>
        <begin position="148"/>
        <end position="168"/>
    </location>
</feature>
<reference evidence="9 10" key="1">
    <citation type="journal article" date="2010" name="Stand. Genomic Sci.">
        <title>Complete genome sequence of Acetohalobium arabaticum type strain (Z-7288).</title>
        <authorList>
            <person name="Sikorski J."/>
            <person name="Lapidus A."/>
            <person name="Chertkov O."/>
            <person name="Lucas S."/>
            <person name="Copeland A."/>
            <person name="Glavina Del Rio T."/>
            <person name="Nolan M."/>
            <person name="Tice H."/>
            <person name="Cheng J.F."/>
            <person name="Han C."/>
            <person name="Brambilla E."/>
            <person name="Pitluck S."/>
            <person name="Liolios K."/>
            <person name="Ivanova N."/>
            <person name="Mavromatis K."/>
            <person name="Mikhailova N."/>
            <person name="Pati A."/>
            <person name="Bruce D."/>
            <person name="Detter C."/>
            <person name="Tapia R."/>
            <person name="Goodwin L."/>
            <person name="Chen A."/>
            <person name="Palaniappan K."/>
            <person name="Land M."/>
            <person name="Hauser L."/>
            <person name="Chang Y.J."/>
            <person name="Jeffries C.D."/>
            <person name="Rohde M."/>
            <person name="Goker M."/>
            <person name="Spring S."/>
            <person name="Woyke T."/>
            <person name="Bristow J."/>
            <person name="Eisen J.A."/>
            <person name="Markowitz V."/>
            <person name="Hugenholtz P."/>
            <person name="Kyrpides N.C."/>
            <person name="Klenk H.P."/>
        </authorList>
    </citation>
    <scope>NUCLEOTIDE SEQUENCE [LARGE SCALE GENOMIC DNA]</scope>
    <source>
        <strain evidence="10">ATCC 49924 / DSM 5501 / Z-7288</strain>
    </source>
</reference>
<evidence type="ECO:0000256" key="1">
    <source>
        <dbReference type="ARBA" id="ARBA00022475"/>
    </source>
</evidence>
<dbReference type="GO" id="GO:0008233">
    <property type="term" value="F:peptidase activity"/>
    <property type="evidence" value="ECO:0007669"/>
    <property type="project" value="UniProtKB-KW"/>
</dbReference>